<comment type="function">
    <text evidence="1">Involved in the biogenesis of the 60S ribosomal subunit.</text>
</comment>
<feature type="region of interest" description="Disordered" evidence="8">
    <location>
        <begin position="1"/>
        <end position="30"/>
    </location>
</feature>
<evidence type="ECO:0000256" key="7">
    <source>
        <dbReference type="ARBA" id="ARBA00023274"/>
    </source>
</evidence>
<evidence type="ECO:0000313" key="9">
    <source>
        <dbReference type="EMBL" id="KAK6354845.1"/>
    </source>
</evidence>
<feature type="compositionally biased region" description="Basic and acidic residues" evidence="8">
    <location>
        <begin position="66"/>
        <end position="75"/>
    </location>
</feature>
<reference evidence="9 10" key="1">
    <citation type="submission" date="2019-10" db="EMBL/GenBank/DDBJ databases">
        <authorList>
            <person name="Palmer J.M."/>
        </authorList>
    </citation>
    <scope>NUCLEOTIDE SEQUENCE [LARGE SCALE GENOMIC DNA]</scope>
    <source>
        <strain evidence="9 10">TWF696</strain>
    </source>
</reference>
<evidence type="ECO:0000256" key="6">
    <source>
        <dbReference type="ARBA" id="ARBA00023242"/>
    </source>
</evidence>
<name>A0AAV9V7R0_9PEZI</name>
<dbReference type="PANTHER" id="PTHR13243:SF1">
    <property type="entry name" value="NUCLEOLAR PROTEIN 16"/>
    <property type="match status" value="1"/>
</dbReference>
<keyword evidence="10" id="KW-1185">Reference proteome</keyword>
<keyword evidence="7" id="KW-0687">Ribonucleoprotein</keyword>
<feature type="region of interest" description="Disordered" evidence="8">
    <location>
        <begin position="57"/>
        <end position="85"/>
    </location>
</feature>
<evidence type="ECO:0000256" key="4">
    <source>
        <dbReference type="ARBA" id="ARBA00011187"/>
    </source>
</evidence>
<dbReference type="GO" id="GO:0042273">
    <property type="term" value="P:ribosomal large subunit biogenesis"/>
    <property type="evidence" value="ECO:0007669"/>
    <property type="project" value="TreeGrafter"/>
</dbReference>
<protein>
    <recommendedName>
        <fullName evidence="5">Nucleolar protein 16</fullName>
    </recommendedName>
</protein>
<dbReference type="GO" id="GO:0005730">
    <property type="term" value="C:nucleolus"/>
    <property type="evidence" value="ECO:0007669"/>
    <property type="project" value="UniProtKB-SubCell"/>
</dbReference>
<evidence type="ECO:0000313" key="10">
    <source>
        <dbReference type="Proteomes" id="UP001375240"/>
    </source>
</evidence>
<dbReference type="Proteomes" id="UP001375240">
    <property type="component" value="Unassembled WGS sequence"/>
</dbReference>
<keyword evidence="6" id="KW-0539">Nucleus</keyword>
<dbReference type="GO" id="GO:1990904">
    <property type="term" value="C:ribonucleoprotein complex"/>
    <property type="evidence" value="ECO:0007669"/>
    <property type="project" value="UniProtKB-KW"/>
</dbReference>
<evidence type="ECO:0000256" key="3">
    <source>
        <dbReference type="ARBA" id="ARBA00008479"/>
    </source>
</evidence>
<evidence type="ECO:0000256" key="1">
    <source>
        <dbReference type="ARBA" id="ARBA00002889"/>
    </source>
</evidence>
<dbReference type="InterPro" id="IPR019002">
    <property type="entry name" value="Ribosome_biogenesis_Nop16"/>
</dbReference>
<comment type="caution">
    <text evidence="9">The sequence shown here is derived from an EMBL/GenBank/DDBJ whole genome shotgun (WGS) entry which is preliminary data.</text>
</comment>
<organism evidence="9 10">
    <name type="scientific">Orbilia brochopaga</name>
    <dbReference type="NCBI Taxonomy" id="3140254"/>
    <lineage>
        <taxon>Eukaryota</taxon>
        <taxon>Fungi</taxon>
        <taxon>Dikarya</taxon>
        <taxon>Ascomycota</taxon>
        <taxon>Pezizomycotina</taxon>
        <taxon>Orbiliomycetes</taxon>
        <taxon>Orbiliales</taxon>
        <taxon>Orbiliaceae</taxon>
        <taxon>Orbilia</taxon>
    </lineage>
</organism>
<dbReference type="Pfam" id="PF09420">
    <property type="entry name" value="Nop16"/>
    <property type="match status" value="1"/>
</dbReference>
<accession>A0AAV9V7R0</accession>
<proteinExistence type="inferred from homology"/>
<gene>
    <name evidence="9" type="primary">NOP16</name>
    <name evidence="9" type="ORF">TWF696_003977</name>
</gene>
<evidence type="ECO:0000256" key="2">
    <source>
        <dbReference type="ARBA" id="ARBA00004604"/>
    </source>
</evidence>
<comment type="subunit">
    <text evidence="4">Component of the pre-66S ribosomal particle.</text>
</comment>
<comment type="similarity">
    <text evidence="3">Belongs to the NOP16 family.</text>
</comment>
<sequence length="200" mass="22965">MGRELQKKKNRSSVNKVTRRKQNVRKIPTVTGNKLVASQWDKSQTLAQNYARLGLTHRLRSATGGKEQRPSHSPEDAQPSLGPQEARIKRAADGSILRIEYANDLRHETLGASSDDDERTATSTTKETDLVKALRERTAFAVKTERSQSEREVDWVRRLVEKHGDDYQAMFWDRELNIRQQSVGDIKRRVKKWKESQAKA</sequence>
<dbReference type="EMBL" id="JAVHNQ010000002">
    <property type="protein sequence ID" value="KAK6354845.1"/>
    <property type="molecule type" value="Genomic_DNA"/>
</dbReference>
<evidence type="ECO:0000256" key="8">
    <source>
        <dbReference type="SAM" id="MobiDB-lite"/>
    </source>
</evidence>
<dbReference type="PANTHER" id="PTHR13243">
    <property type="entry name" value="HSPC111 PROTEIN-RELATED"/>
    <property type="match status" value="1"/>
</dbReference>
<evidence type="ECO:0000256" key="5">
    <source>
        <dbReference type="ARBA" id="ARBA00015522"/>
    </source>
</evidence>
<feature type="compositionally biased region" description="Basic residues" evidence="8">
    <location>
        <begin position="8"/>
        <end position="24"/>
    </location>
</feature>
<comment type="subcellular location">
    <subcellularLocation>
        <location evidence="2">Nucleus</location>
        <location evidence="2">Nucleolus</location>
    </subcellularLocation>
</comment>
<dbReference type="AlphaFoldDB" id="A0AAV9V7R0"/>